<proteinExistence type="predicted"/>
<comment type="caution">
    <text evidence="1">The sequence shown here is derived from an EMBL/GenBank/DDBJ whole genome shotgun (WGS) entry which is preliminary data.</text>
</comment>
<gene>
    <name evidence="1" type="ORF">GBG19_14360</name>
</gene>
<organism evidence="1 2">
    <name type="scientific">Poseidonibacter ostreae</name>
    <dbReference type="NCBI Taxonomy" id="2654171"/>
    <lineage>
        <taxon>Bacteria</taxon>
        <taxon>Pseudomonadati</taxon>
        <taxon>Campylobacterota</taxon>
        <taxon>Epsilonproteobacteria</taxon>
        <taxon>Campylobacterales</taxon>
        <taxon>Arcobacteraceae</taxon>
        <taxon>Poseidonibacter</taxon>
    </lineage>
</organism>
<evidence type="ECO:0000313" key="1">
    <source>
        <dbReference type="EMBL" id="KAB7885299.1"/>
    </source>
</evidence>
<dbReference type="AlphaFoldDB" id="A0A6L4WP70"/>
<name>A0A6L4WP70_9BACT</name>
<evidence type="ECO:0000313" key="2">
    <source>
        <dbReference type="Proteomes" id="UP000472839"/>
    </source>
</evidence>
<sequence>MKSLFILLFFTLSLFSLSLEESKHLLNRTSFGFTKDEIKLFQKLTKEEAVDLLLQKGNSKDIYKKPKNIK</sequence>
<dbReference type="RefSeq" id="WP_226896489.1">
    <property type="nucleotide sequence ID" value="NZ_WFKK01000060.1"/>
</dbReference>
<protein>
    <submittedName>
        <fullName evidence="1">Uncharacterized protein</fullName>
    </submittedName>
</protein>
<accession>A0A6L4WP70</accession>
<feature type="non-terminal residue" evidence="1">
    <location>
        <position position="70"/>
    </location>
</feature>
<dbReference type="Proteomes" id="UP000472839">
    <property type="component" value="Unassembled WGS sequence"/>
</dbReference>
<dbReference type="EMBL" id="WFKK01000060">
    <property type="protein sequence ID" value="KAB7885299.1"/>
    <property type="molecule type" value="Genomic_DNA"/>
</dbReference>
<reference evidence="1 2" key="1">
    <citation type="submission" date="2019-10" db="EMBL/GenBank/DDBJ databases">
        <title>Poseidonibacter ostreae sp. nov., isolated from the gut of the Ostrea denselamellosa.</title>
        <authorList>
            <person name="Choi A."/>
        </authorList>
    </citation>
    <scope>NUCLEOTIDE SEQUENCE [LARGE SCALE GENOMIC DNA]</scope>
    <source>
        <strain evidence="1 2">SJOD-M-33</strain>
    </source>
</reference>